<evidence type="ECO:0000313" key="2">
    <source>
        <dbReference type="EMBL" id="MFB9444045.1"/>
    </source>
</evidence>
<reference evidence="2 3" key="1">
    <citation type="submission" date="2024-09" db="EMBL/GenBank/DDBJ databases">
        <authorList>
            <person name="Sun Q."/>
            <person name="Mori K."/>
        </authorList>
    </citation>
    <scope>NUCLEOTIDE SEQUENCE [LARGE SCALE GENOMIC DNA]</scope>
    <source>
        <strain evidence="2 3">JCM 3307</strain>
    </source>
</reference>
<sequence>MPTRLLLEGRDLEELLAQVRDEHGPDAVIISAEKVRSGGVGGLFGTQKYELTVEIPDPGEAVSAPAESTPSSAPATGQDDTPKRQISIEDLAAMADAAERRGENPTAASAFAELLAEEQKTAATVLPQRPATAADALNRLLSGAADQTAPNDRTESAAPSVRPIRAGADQPVAKLGRPTPPPPAAAQATAQMSAAPARSTTPPAAPAAQAAAQKPATVRSAAPAAAAPTPPAAPAPPASPAARASAPPAKQATKPAPPKAGAGGPAAVAAEKPPAKTPPVAPGADPRASTPAKAPEPKPAPPPIVKPVTAPPAGWTPANPPTIRPASPPPAPTAPAPVPTAPVSTAPAAFPPPAPAAPAAFPPPAVDHPPSVAGFSPSAVGAFPPPVVDPVTASAMEAGWPPGRVPGIDVDWSRLEQDWLRDEPDVRSAQRRALRDFTASPAAPAWARPSTGSGPPPPLGVPMATGDALRSASGRRAGGRFAPPPEFARQQGYPASQRYPARGYAGPADLGTPGFAAPPGPGGSRFPAPPEFGAPGYSPLGLGAPEGTGPYGFTAPSGPAAPSRPGRAPRAAASSRPALRDPGPLPPPPTRAASLGLLGGAFPRGPVPPPPAWTGSTTAHLERPTGPPGPDGSPYDYGDAEADGPNRSEPAQIRPTDSRQESLMPVEATATVEKPRTPPASERLGGAYAQQTSAAAEAAAAMAEKGERADRSANGSSGGATVLARKLQSLGVPTDIAVGASTGDTYGAIVEAFTALPVADPAPDAPGETLIVVGESTHAMEVARFVAEAQRLDAEHILFAGRNAAAAGIDGKRRITGAHDARLWAKKLRKSDAPSVVAVEAALDEATWAAAIVEAVRPVAVWVVVDASRKTSDVAHHLQGLRRVDAICLRGTGSSGDPASPLSLRVPVALLDGRPSTPFQWAAMLCERLSLVGE</sequence>
<protein>
    <submittedName>
        <fullName evidence="2">Uncharacterized protein</fullName>
    </submittedName>
</protein>
<feature type="region of interest" description="Disordered" evidence="1">
    <location>
        <begin position="143"/>
        <end position="384"/>
    </location>
</feature>
<dbReference type="Proteomes" id="UP001589608">
    <property type="component" value="Unassembled WGS sequence"/>
</dbReference>
<organism evidence="2 3">
    <name type="scientific">Dactylosporangium vinaceum</name>
    <dbReference type="NCBI Taxonomy" id="53362"/>
    <lineage>
        <taxon>Bacteria</taxon>
        <taxon>Bacillati</taxon>
        <taxon>Actinomycetota</taxon>
        <taxon>Actinomycetes</taxon>
        <taxon>Micromonosporales</taxon>
        <taxon>Micromonosporaceae</taxon>
        <taxon>Dactylosporangium</taxon>
    </lineage>
</organism>
<feature type="compositionally biased region" description="Pro residues" evidence="1">
    <location>
        <begin position="516"/>
        <end position="532"/>
    </location>
</feature>
<feature type="compositionally biased region" description="Low complexity" evidence="1">
    <location>
        <begin position="240"/>
        <end position="254"/>
    </location>
</feature>
<name>A0ABV5M5C4_9ACTN</name>
<feature type="region of interest" description="Disordered" evidence="1">
    <location>
        <begin position="57"/>
        <end position="85"/>
    </location>
</feature>
<keyword evidence="3" id="KW-1185">Reference proteome</keyword>
<feature type="compositionally biased region" description="Low complexity" evidence="1">
    <location>
        <begin position="555"/>
        <end position="582"/>
    </location>
</feature>
<evidence type="ECO:0000256" key="1">
    <source>
        <dbReference type="SAM" id="MobiDB-lite"/>
    </source>
</evidence>
<proteinExistence type="predicted"/>
<feature type="compositionally biased region" description="Pro residues" evidence="1">
    <location>
        <begin position="349"/>
        <end position="367"/>
    </location>
</feature>
<evidence type="ECO:0000313" key="3">
    <source>
        <dbReference type="Proteomes" id="UP001589608"/>
    </source>
</evidence>
<feature type="compositionally biased region" description="Low complexity" evidence="1">
    <location>
        <begin position="466"/>
        <end position="481"/>
    </location>
</feature>
<feature type="compositionally biased region" description="Low complexity" evidence="1">
    <location>
        <begin position="185"/>
        <end position="227"/>
    </location>
</feature>
<feature type="compositionally biased region" description="Pro residues" evidence="1">
    <location>
        <begin position="318"/>
        <end position="340"/>
    </location>
</feature>
<feature type="compositionally biased region" description="Pro residues" evidence="1">
    <location>
        <begin position="228"/>
        <end position="239"/>
    </location>
</feature>
<accession>A0ABV5M5C4</accession>
<dbReference type="EMBL" id="JBHMCA010000024">
    <property type="protein sequence ID" value="MFB9444045.1"/>
    <property type="molecule type" value="Genomic_DNA"/>
</dbReference>
<comment type="caution">
    <text evidence="2">The sequence shown here is derived from an EMBL/GenBank/DDBJ whole genome shotgun (WGS) entry which is preliminary data.</text>
</comment>
<feature type="region of interest" description="Disordered" evidence="1">
    <location>
        <begin position="435"/>
        <end position="683"/>
    </location>
</feature>
<dbReference type="RefSeq" id="WP_223098201.1">
    <property type="nucleotide sequence ID" value="NZ_CP061913.1"/>
</dbReference>
<feature type="region of interest" description="Disordered" evidence="1">
    <location>
        <begin position="699"/>
        <end position="719"/>
    </location>
</feature>
<gene>
    <name evidence="2" type="ORF">ACFFTR_13255</name>
</gene>
<feature type="compositionally biased region" description="Low complexity" evidence="1">
    <location>
        <begin position="439"/>
        <end position="453"/>
    </location>
</feature>
<feature type="compositionally biased region" description="Low complexity" evidence="1">
    <location>
        <begin position="60"/>
        <end position="76"/>
    </location>
</feature>